<evidence type="ECO:0000313" key="2">
    <source>
        <dbReference type="EMBL" id="KAF5321711.1"/>
    </source>
</evidence>
<dbReference type="OrthoDB" id="5556956at2759"/>
<evidence type="ECO:0000256" key="1">
    <source>
        <dbReference type="SAM" id="MobiDB-lite"/>
    </source>
</evidence>
<dbReference type="PANTHER" id="PTHR28096:SF1">
    <property type="entry name" value="PROTEIN FAF1"/>
    <property type="match status" value="1"/>
</dbReference>
<dbReference type="EMBL" id="JAACJJ010000028">
    <property type="protein sequence ID" value="KAF5321711.1"/>
    <property type="molecule type" value="Genomic_DNA"/>
</dbReference>
<dbReference type="GO" id="GO:0005730">
    <property type="term" value="C:nucleolus"/>
    <property type="evidence" value="ECO:0007669"/>
    <property type="project" value="TreeGrafter"/>
</dbReference>
<keyword evidence="3" id="KW-1185">Reference proteome</keyword>
<feature type="region of interest" description="Disordered" evidence="1">
    <location>
        <begin position="33"/>
        <end position="113"/>
    </location>
</feature>
<dbReference type="PANTHER" id="PTHR28096">
    <property type="entry name" value="PROTEIN FAF1"/>
    <property type="match status" value="1"/>
</dbReference>
<feature type="compositionally biased region" description="Gly residues" evidence="1">
    <location>
        <begin position="308"/>
        <end position="328"/>
    </location>
</feature>
<dbReference type="AlphaFoldDB" id="A0A8H5BEL5"/>
<proteinExistence type="predicted"/>
<feature type="region of interest" description="Disordered" evidence="1">
    <location>
        <begin position="139"/>
        <end position="170"/>
    </location>
</feature>
<feature type="compositionally biased region" description="Basic and acidic residues" evidence="1">
    <location>
        <begin position="218"/>
        <end position="255"/>
    </location>
</feature>
<feature type="compositionally biased region" description="Acidic residues" evidence="1">
    <location>
        <begin position="56"/>
        <end position="69"/>
    </location>
</feature>
<name>A0A8H5BEL5_9AGAR</name>
<evidence type="ECO:0000313" key="3">
    <source>
        <dbReference type="Proteomes" id="UP000567179"/>
    </source>
</evidence>
<feature type="compositionally biased region" description="Low complexity" evidence="1">
    <location>
        <begin position="139"/>
        <end position="149"/>
    </location>
</feature>
<comment type="caution">
    <text evidence="2">The sequence shown here is derived from an EMBL/GenBank/DDBJ whole genome shotgun (WGS) entry which is preliminary data.</text>
</comment>
<organism evidence="2 3">
    <name type="scientific">Psilocybe cf. subviscida</name>
    <dbReference type="NCBI Taxonomy" id="2480587"/>
    <lineage>
        <taxon>Eukaryota</taxon>
        <taxon>Fungi</taxon>
        <taxon>Dikarya</taxon>
        <taxon>Basidiomycota</taxon>
        <taxon>Agaricomycotina</taxon>
        <taxon>Agaricomycetes</taxon>
        <taxon>Agaricomycetidae</taxon>
        <taxon>Agaricales</taxon>
        <taxon>Agaricineae</taxon>
        <taxon>Strophariaceae</taxon>
        <taxon>Psilocybe</taxon>
    </lineage>
</organism>
<feature type="region of interest" description="Disordered" evidence="1">
    <location>
        <begin position="218"/>
        <end position="334"/>
    </location>
</feature>
<protein>
    <submittedName>
        <fullName evidence="2">Uncharacterized protein</fullName>
    </submittedName>
</protein>
<sequence>MTDAEENARLLSILEGHGQSFLASFETPIVCASSKKRKAHQVETASNKKTKHTDTEESEGEDDEEEEEWLGIGHDRDNADSCSESSDEEGGSGSDFEHSDSEFTSAPQADSKVVVFADPSAKKSEVDDMSRVQMKAFMSSKISKLSSNSQDPTVMKKRKEEEEEDRTNAQNDALLHKLVHTKLLSGSLDPNLDLTPAQRRKALAGRVLELTGSVKLGKGEKQVRDTEKQKASKRVREGLSAKQKEREVQQLEEAKNLGNYHPTLKKAFEASGGSTSRKREKGLKMGVGSFKNGSLRLSRDDVNMALGGSFGGGSSRGGRGGRGRGGSSSRGKRK</sequence>
<dbReference type="GO" id="GO:0000462">
    <property type="term" value="P:maturation of SSU-rRNA from tricistronic rRNA transcript (SSU-rRNA, 5.8S rRNA, LSU-rRNA)"/>
    <property type="evidence" value="ECO:0007669"/>
    <property type="project" value="TreeGrafter"/>
</dbReference>
<gene>
    <name evidence="2" type="ORF">D9619_000443</name>
</gene>
<reference evidence="2 3" key="1">
    <citation type="journal article" date="2020" name="ISME J.">
        <title>Uncovering the hidden diversity of litter-decomposition mechanisms in mushroom-forming fungi.</title>
        <authorList>
            <person name="Floudas D."/>
            <person name="Bentzer J."/>
            <person name="Ahren D."/>
            <person name="Johansson T."/>
            <person name="Persson P."/>
            <person name="Tunlid A."/>
        </authorList>
    </citation>
    <scope>NUCLEOTIDE SEQUENCE [LARGE SCALE GENOMIC DNA]</scope>
    <source>
        <strain evidence="2 3">CBS 101986</strain>
    </source>
</reference>
<accession>A0A8H5BEL5</accession>
<dbReference type="InterPro" id="IPR053030">
    <property type="entry name" value="Ribosomal_biogenesis_FAF1-like"/>
</dbReference>
<dbReference type="Proteomes" id="UP000567179">
    <property type="component" value="Unassembled WGS sequence"/>
</dbReference>